<dbReference type="EMBL" id="PCXQ01000007">
    <property type="protein sequence ID" value="PJE50370.1"/>
    <property type="molecule type" value="Genomic_DNA"/>
</dbReference>
<keyword evidence="1" id="KW-0732">Signal</keyword>
<evidence type="ECO:0000256" key="1">
    <source>
        <dbReference type="SAM" id="SignalP"/>
    </source>
</evidence>
<evidence type="ECO:0000313" key="3">
    <source>
        <dbReference type="Proteomes" id="UP000228496"/>
    </source>
</evidence>
<organism evidence="2 3">
    <name type="scientific">Candidatus Yanofskybacteria bacterium CG10_big_fil_rev_8_21_14_0_10_36_16</name>
    <dbReference type="NCBI Taxonomy" id="1975096"/>
    <lineage>
        <taxon>Bacteria</taxon>
        <taxon>Candidatus Yanofskyibacteriota</taxon>
    </lineage>
</organism>
<gene>
    <name evidence="2" type="ORF">COV29_04315</name>
</gene>
<comment type="caution">
    <text evidence="2">The sequence shown here is derived from an EMBL/GenBank/DDBJ whole genome shotgun (WGS) entry which is preliminary data.</text>
</comment>
<proteinExistence type="predicted"/>
<reference evidence="2 3" key="1">
    <citation type="submission" date="2017-09" db="EMBL/GenBank/DDBJ databases">
        <title>Depth-based differentiation of microbial function through sediment-hosted aquifers and enrichment of novel symbionts in the deep terrestrial subsurface.</title>
        <authorList>
            <person name="Probst A.J."/>
            <person name="Ladd B."/>
            <person name="Jarett J.K."/>
            <person name="Geller-Mcgrath D.E."/>
            <person name="Sieber C.M."/>
            <person name="Emerson J.B."/>
            <person name="Anantharaman K."/>
            <person name="Thomas B.C."/>
            <person name="Malmstrom R."/>
            <person name="Stieglmeier M."/>
            <person name="Klingl A."/>
            <person name="Woyke T."/>
            <person name="Ryan C.M."/>
            <person name="Banfield J.F."/>
        </authorList>
    </citation>
    <scope>NUCLEOTIDE SEQUENCE [LARGE SCALE GENOMIC DNA]</scope>
    <source>
        <strain evidence="2">CG10_big_fil_rev_8_21_14_0_10_36_16</strain>
    </source>
</reference>
<name>A0A2J0QA07_9BACT</name>
<protein>
    <submittedName>
        <fullName evidence="2">Uncharacterized protein</fullName>
    </submittedName>
</protein>
<feature type="chain" id="PRO_5014397430" evidence="1">
    <location>
        <begin position="18"/>
        <end position="222"/>
    </location>
</feature>
<evidence type="ECO:0000313" key="2">
    <source>
        <dbReference type="EMBL" id="PJE50370.1"/>
    </source>
</evidence>
<dbReference type="Proteomes" id="UP000228496">
    <property type="component" value="Unassembled WGS sequence"/>
</dbReference>
<sequence length="222" mass="25111">MKLTLVLLLFLPLIAQQQPNFSKDDNQQAEEAIREQPYDGPLEVQTCRTIFNYEKMDWLENYSAKHTTTLSKLGITPTSVNILKTTVAKRLAQDLVSRIKNNLPVEEICMYCICGDGICATSSVELQKIYQIGDLLDYIVKEVPAVNEGILLVDTLEPWKKSVIQEASSIKTKCETDMKDIPNHWPKYSRECKTLLKALSYGIEPSALKLTASMIVKLRTIN</sequence>
<dbReference type="AlphaFoldDB" id="A0A2J0QA07"/>
<feature type="signal peptide" evidence="1">
    <location>
        <begin position="1"/>
        <end position="17"/>
    </location>
</feature>
<accession>A0A2J0QA07</accession>